<dbReference type="PANTHER" id="PTHR24220:SF659">
    <property type="entry name" value="TRANSPORTER, PUTATIVE-RELATED"/>
    <property type="match status" value="1"/>
</dbReference>
<evidence type="ECO:0000313" key="5">
    <source>
        <dbReference type="Proteomes" id="UP000276603"/>
    </source>
</evidence>
<evidence type="ECO:0000256" key="1">
    <source>
        <dbReference type="ARBA" id="ARBA00022741"/>
    </source>
</evidence>
<dbReference type="InterPro" id="IPR017871">
    <property type="entry name" value="ABC_transporter-like_CS"/>
</dbReference>
<dbReference type="EMBL" id="RBCJ01000006">
    <property type="protein sequence ID" value="RKN76993.1"/>
    <property type="molecule type" value="Genomic_DNA"/>
</dbReference>
<dbReference type="SUPFAM" id="SSF52540">
    <property type="entry name" value="P-loop containing nucleoside triphosphate hydrolases"/>
    <property type="match status" value="1"/>
</dbReference>
<dbReference type="InterPro" id="IPR003439">
    <property type="entry name" value="ABC_transporter-like_ATP-bd"/>
</dbReference>
<dbReference type="PROSITE" id="PS50893">
    <property type="entry name" value="ABC_TRANSPORTER_2"/>
    <property type="match status" value="1"/>
</dbReference>
<name>A0A3B0BUA9_9FLAO</name>
<dbReference type="GO" id="GO:0022857">
    <property type="term" value="F:transmembrane transporter activity"/>
    <property type="evidence" value="ECO:0007669"/>
    <property type="project" value="TreeGrafter"/>
</dbReference>
<comment type="caution">
    <text evidence="4">The sequence shown here is derived from an EMBL/GenBank/DDBJ whole genome shotgun (WGS) entry which is preliminary data.</text>
</comment>
<accession>A0A3B0BUA9</accession>
<evidence type="ECO:0000259" key="3">
    <source>
        <dbReference type="PROSITE" id="PS50893"/>
    </source>
</evidence>
<dbReference type="SMART" id="SM00382">
    <property type="entry name" value="AAA"/>
    <property type="match status" value="1"/>
</dbReference>
<keyword evidence="2 4" id="KW-0067">ATP-binding</keyword>
<evidence type="ECO:0000256" key="2">
    <source>
        <dbReference type="ARBA" id="ARBA00022840"/>
    </source>
</evidence>
<feature type="domain" description="ABC transporter" evidence="3">
    <location>
        <begin position="19"/>
        <end position="225"/>
    </location>
</feature>
<sequence length="225" mass="25665">MQLSCIYFYLYFCENIQMVKTLNLAYAYENGEELKFPNIEVSPGKHLLVIGPSGVGKTTLLYLLAGLLPPLRGIISVAGTELNSLTRKEMDKFRGNYIGLVFQQYYFIKSLNVSDNLRLRQSFPKNTNDTQRRHELTERLGLKDYLDEKVATLSQGQQQRLSIALGLIHRPKIILADEPTSNLDDVNCVKVIDLLKEEAEICKSSLLIITHDLRVMSHFQNQVML</sequence>
<protein>
    <submittedName>
        <fullName evidence="4">ATP-binding cassette domain-containing protein</fullName>
    </submittedName>
</protein>
<dbReference type="Gene3D" id="3.40.50.300">
    <property type="entry name" value="P-loop containing nucleotide triphosphate hydrolases"/>
    <property type="match status" value="1"/>
</dbReference>
<dbReference type="PANTHER" id="PTHR24220">
    <property type="entry name" value="IMPORT ATP-BINDING PROTEIN"/>
    <property type="match status" value="1"/>
</dbReference>
<reference evidence="4 5" key="1">
    <citation type="submission" date="2018-10" db="EMBL/GenBank/DDBJ databases">
        <title>Ulvibacterium marinum gen. nov., sp. nov., a novel marine bacterium of the family Flavobacteriaceae, isolated from a culture of the green alga Ulva prolifera.</title>
        <authorList>
            <person name="Zhang Z."/>
        </authorList>
    </citation>
    <scope>NUCLEOTIDE SEQUENCE [LARGE SCALE GENOMIC DNA]</scope>
    <source>
        <strain evidence="4 5">CCMM003</strain>
    </source>
</reference>
<keyword evidence="1" id="KW-0547">Nucleotide-binding</keyword>
<dbReference type="GO" id="GO:0005886">
    <property type="term" value="C:plasma membrane"/>
    <property type="evidence" value="ECO:0007669"/>
    <property type="project" value="TreeGrafter"/>
</dbReference>
<dbReference type="GO" id="GO:0005524">
    <property type="term" value="F:ATP binding"/>
    <property type="evidence" value="ECO:0007669"/>
    <property type="project" value="UniProtKB-KW"/>
</dbReference>
<dbReference type="InterPro" id="IPR003593">
    <property type="entry name" value="AAA+_ATPase"/>
</dbReference>
<evidence type="ECO:0000313" key="4">
    <source>
        <dbReference type="EMBL" id="RKN76993.1"/>
    </source>
</evidence>
<dbReference type="Proteomes" id="UP000276603">
    <property type="component" value="Unassembled WGS sequence"/>
</dbReference>
<proteinExistence type="predicted"/>
<dbReference type="GO" id="GO:0016887">
    <property type="term" value="F:ATP hydrolysis activity"/>
    <property type="evidence" value="ECO:0007669"/>
    <property type="project" value="InterPro"/>
</dbReference>
<dbReference type="PROSITE" id="PS00211">
    <property type="entry name" value="ABC_TRANSPORTER_1"/>
    <property type="match status" value="1"/>
</dbReference>
<dbReference type="OrthoDB" id="1414429at2"/>
<keyword evidence="5" id="KW-1185">Reference proteome</keyword>
<organism evidence="4 5">
    <name type="scientific">Ulvibacterium marinum</name>
    <dbReference type="NCBI Taxonomy" id="2419782"/>
    <lineage>
        <taxon>Bacteria</taxon>
        <taxon>Pseudomonadati</taxon>
        <taxon>Bacteroidota</taxon>
        <taxon>Flavobacteriia</taxon>
        <taxon>Flavobacteriales</taxon>
        <taxon>Flavobacteriaceae</taxon>
        <taxon>Ulvibacterium</taxon>
    </lineage>
</organism>
<gene>
    <name evidence="4" type="ORF">D7Z94_24780</name>
</gene>
<dbReference type="InterPro" id="IPR027417">
    <property type="entry name" value="P-loop_NTPase"/>
</dbReference>
<dbReference type="InterPro" id="IPR015854">
    <property type="entry name" value="ABC_transpr_LolD-like"/>
</dbReference>
<dbReference type="Pfam" id="PF00005">
    <property type="entry name" value="ABC_tran"/>
    <property type="match status" value="1"/>
</dbReference>
<dbReference type="AlphaFoldDB" id="A0A3B0BUA9"/>